<evidence type="ECO:0000256" key="3">
    <source>
        <dbReference type="ARBA" id="ARBA00022989"/>
    </source>
</evidence>
<evidence type="ECO:0000256" key="1">
    <source>
        <dbReference type="ARBA" id="ARBA00004141"/>
    </source>
</evidence>
<protein>
    <recommendedName>
        <fullName evidence="7">STAS domain-containing protein</fullName>
    </recommendedName>
</protein>
<evidence type="ECO:0000256" key="5">
    <source>
        <dbReference type="SAM" id="Phobius"/>
    </source>
</evidence>
<accession>A0A6A6DAK0</accession>
<keyword evidence="3 5" id="KW-1133">Transmembrane helix</keyword>
<dbReference type="Proteomes" id="UP000800200">
    <property type="component" value="Unassembled WGS sequence"/>
</dbReference>
<feature type="transmembrane region" description="Helical" evidence="5">
    <location>
        <begin position="358"/>
        <end position="378"/>
    </location>
</feature>
<feature type="transmembrane region" description="Helical" evidence="5">
    <location>
        <begin position="172"/>
        <end position="191"/>
    </location>
</feature>
<keyword evidence="6" id="KW-0732">Signal</keyword>
<dbReference type="PROSITE" id="PS50801">
    <property type="entry name" value="STAS"/>
    <property type="match status" value="1"/>
</dbReference>
<name>A0A6A6DAK0_9PEZI</name>
<dbReference type="InterPro" id="IPR052706">
    <property type="entry name" value="Membrane-Transporter-like"/>
</dbReference>
<evidence type="ECO:0000256" key="4">
    <source>
        <dbReference type="ARBA" id="ARBA00023136"/>
    </source>
</evidence>
<feature type="signal peptide" evidence="6">
    <location>
        <begin position="1"/>
        <end position="18"/>
    </location>
</feature>
<evidence type="ECO:0000313" key="9">
    <source>
        <dbReference type="Proteomes" id="UP000800200"/>
    </source>
</evidence>
<feature type="transmembrane region" description="Helical" evidence="5">
    <location>
        <begin position="99"/>
        <end position="122"/>
    </location>
</feature>
<feature type="non-terminal residue" evidence="8">
    <location>
        <position position="1"/>
    </location>
</feature>
<dbReference type="PANTHER" id="PTHR43310:SF4">
    <property type="entry name" value="AFR304WP"/>
    <property type="match status" value="1"/>
</dbReference>
<reference evidence="8" key="1">
    <citation type="journal article" date="2020" name="Stud. Mycol.">
        <title>101 Dothideomycetes genomes: a test case for predicting lifestyles and emergence of pathogens.</title>
        <authorList>
            <person name="Haridas S."/>
            <person name="Albert R."/>
            <person name="Binder M."/>
            <person name="Bloem J."/>
            <person name="Labutti K."/>
            <person name="Salamov A."/>
            <person name="Andreopoulos B."/>
            <person name="Baker S."/>
            <person name="Barry K."/>
            <person name="Bills G."/>
            <person name="Bluhm B."/>
            <person name="Cannon C."/>
            <person name="Castanera R."/>
            <person name="Culley D."/>
            <person name="Daum C."/>
            <person name="Ezra D."/>
            <person name="Gonzalez J."/>
            <person name="Henrissat B."/>
            <person name="Kuo A."/>
            <person name="Liang C."/>
            <person name="Lipzen A."/>
            <person name="Lutzoni F."/>
            <person name="Magnuson J."/>
            <person name="Mondo S."/>
            <person name="Nolan M."/>
            <person name="Ohm R."/>
            <person name="Pangilinan J."/>
            <person name="Park H.-J."/>
            <person name="Ramirez L."/>
            <person name="Alfaro M."/>
            <person name="Sun H."/>
            <person name="Tritt A."/>
            <person name="Yoshinaga Y."/>
            <person name="Zwiers L.-H."/>
            <person name="Turgeon B."/>
            <person name="Goodwin S."/>
            <person name="Spatafora J."/>
            <person name="Crous P."/>
            <person name="Grigoriev I."/>
        </authorList>
    </citation>
    <scope>NUCLEOTIDE SEQUENCE</scope>
    <source>
        <strain evidence="8">CBS 207.26</strain>
    </source>
</reference>
<dbReference type="AlphaFoldDB" id="A0A6A6DAK0"/>
<evidence type="ECO:0000313" key="8">
    <source>
        <dbReference type="EMBL" id="KAF2175518.1"/>
    </source>
</evidence>
<keyword evidence="2 5" id="KW-0812">Transmembrane</keyword>
<sequence>RLSLAAILLGSMLNALDAVSMGLLIFPSNDPGMTFSGLQTQAISLFIMSTIISQLTLSLGGSLFSGVLGSMLLEILPFLREIASTIQRKLPDKEDAVLPTVMAAYAVTSLTLGAVLALICALRWERFVEYFPRVVLRGVIGAIGISLCVLALELTLPASAPQLTLETAANALFSGAHLPLLGASVGPAFFLSISSRMKLFSKVTGGLTQQPLYIPIYCLVVGSIFWVVTAVRGYANASGLLSLASKGWLFTVENYQGENQTSYMAQWNYWALFNFNKVQWSVIPAATSDIVLLVLIGTITLPISVTSLALDLNVPVYEMNHEFGGHGLSNLLAGAAGTVPNMMVFSSSRFFMLSGGGHAEAMLVLLITIAIFFVSSFLLPYIPTILAATLLFFLGIELLASALWDSIRCLLWGEWITVLATVIGCTFLGVLPGIGLGTGLVLVLQFSWTIYDSRPRVVKFYRLDEGEVVEHASGPPSFLPPIKRDAYDLSSSLEDTSISSTKEIAIMKLTGVVGSATVPWIDTALKDILASRGRAPAYLVLDLETVTRIETDVARLLTDKAKKLIQLVAPTCLIICGLRVGSQVYADLERG</sequence>
<gene>
    <name evidence="8" type="ORF">K469DRAFT_500916</name>
</gene>
<feature type="transmembrane region" description="Helical" evidence="5">
    <location>
        <begin position="416"/>
        <end position="444"/>
    </location>
</feature>
<organism evidence="8 9">
    <name type="scientific">Zopfia rhizophila CBS 207.26</name>
    <dbReference type="NCBI Taxonomy" id="1314779"/>
    <lineage>
        <taxon>Eukaryota</taxon>
        <taxon>Fungi</taxon>
        <taxon>Dikarya</taxon>
        <taxon>Ascomycota</taxon>
        <taxon>Pezizomycotina</taxon>
        <taxon>Dothideomycetes</taxon>
        <taxon>Dothideomycetes incertae sedis</taxon>
        <taxon>Zopfiaceae</taxon>
        <taxon>Zopfia</taxon>
    </lineage>
</organism>
<dbReference type="EMBL" id="ML994731">
    <property type="protein sequence ID" value="KAF2175518.1"/>
    <property type="molecule type" value="Genomic_DNA"/>
</dbReference>
<feature type="chain" id="PRO_5025386204" description="STAS domain-containing protein" evidence="6">
    <location>
        <begin position="19"/>
        <end position="591"/>
    </location>
</feature>
<feature type="non-terminal residue" evidence="8">
    <location>
        <position position="591"/>
    </location>
</feature>
<proteinExistence type="predicted"/>
<feature type="transmembrane region" description="Helical" evidence="5">
    <location>
        <begin position="212"/>
        <end position="235"/>
    </location>
</feature>
<dbReference type="PANTHER" id="PTHR43310">
    <property type="entry name" value="SULFATE TRANSPORTER YBAR-RELATED"/>
    <property type="match status" value="1"/>
</dbReference>
<feature type="transmembrane region" description="Helical" evidence="5">
    <location>
        <begin position="290"/>
        <end position="310"/>
    </location>
</feature>
<feature type="transmembrane region" description="Helical" evidence="5">
    <location>
        <begin position="385"/>
        <end position="404"/>
    </location>
</feature>
<dbReference type="InterPro" id="IPR002645">
    <property type="entry name" value="STAS_dom"/>
</dbReference>
<dbReference type="OrthoDB" id="409725at2759"/>
<feature type="domain" description="STAS" evidence="7">
    <location>
        <begin position="494"/>
        <end position="591"/>
    </location>
</feature>
<feature type="transmembrane region" description="Helical" evidence="5">
    <location>
        <begin position="134"/>
        <end position="152"/>
    </location>
</feature>
<evidence type="ECO:0000256" key="6">
    <source>
        <dbReference type="SAM" id="SignalP"/>
    </source>
</evidence>
<dbReference type="InterPro" id="IPR011547">
    <property type="entry name" value="SLC26A/SulP_dom"/>
</dbReference>
<evidence type="ECO:0000259" key="7">
    <source>
        <dbReference type="PROSITE" id="PS50801"/>
    </source>
</evidence>
<evidence type="ECO:0000256" key="2">
    <source>
        <dbReference type="ARBA" id="ARBA00022692"/>
    </source>
</evidence>
<keyword evidence="9" id="KW-1185">Reference proteome</keyword>
<feature type="transmembrane region" description="Helical" evidence="5">
    <location>
        <begin position="331"/>
        <end position="352"/>
    </location>
</feature>
<comment type="subcellular location">
    <subcellularLocation>
        <location evidence="1">Membrane</location>
        <topology evidence="1">Multi-pass membrane protein</topology>
    </subcellularLocation>
</comment>
<dbReference type="GO" id="GO:0016020">
    <property type="term" value="C:membrane"/>
    <property type="evidence" value="ECO:0007669"/>
    <property type="project" value="UniProtKB-SubCell"/>
</dbReference>
<keyword evidence="4 5" id="KW-0472">Membrane</keyword>
<dbReference type="Pfam" id="PF00916">
    <property type="entry name" value="Sulfate_transp"/>
    <property type="match status" value="1"/>
</dbReference>